<dbReference type="Proteomes" id="UP000437017">
    <property type="component" value="Unassembled WGS sequence"/>
</dbReference>
<feature type="region of interest" description="Disordered" evidence="1">
    <location>
        <begin position="71"/>
        <end position="90"/>
    </location>
</feature>
<proteinExistence type="predicted"/>
<evidence type="ECO:0000313" key="3">
    <source>
        <dbReference type="EMBL" id="KAB0388534.1"/>
    </source>
</evidence>
<dbReference type="Pfam" id="PF11002">
    <property type="entry name" value="RDM"/>
    <property type="match status" value="1"/>
</dbReference>
<accession>A0A643BKR5</accession>
<sequence>MRICLLPLVHRFNTEGVPWTRSSCPFCSVATEKNETKTNGQLRKLVSKIKDMEPHLSNVPQFNPRMLKLQGEASVLTTPPHGGPRRKQLC</sequence>
<evidence type="ECO:0000256" key="1">
    <source>
        <dbReference type="SAM" id="MobiDB-lite"/>
    </source>
</evidence>
<name>A0A643BKR5_BALPH</name>
<dbReference type="EMBL" id="SGJD01020333">
    <property type="protein sequence ID" value="KAB0388534.1"/>
    <property type="molecule type" value="Genomic_DNA"/>
</dbReference>
<reference evidence="3 4" key="1">
    <citation type="journal article" date="2019" name="PLoS ONE">
        <title>Genomic analyses reveal an absence of contemporary introgressive admixture between fin whales and blue whales, despite known hybrids.</title>
        <authorList>
            <person name="Westbury M.V."/>
            <person name="Petersen B."/>
            <person name="Lorenzen E.D."/>
        </authorList>
    </citation>
    <scope>NUCLEOTIDE SEQUENCE [LARGE SCALE GENOMIC DNA]</scope>
    <source>
        <strain evidence="3">FinWhale-01</strain>
    </source>
</reference>
<protein>
    <recommendedName>
        <fullName evidence="2">RDM domain-containing protein</fullName>
    </recommendedName>
</protein>
<keyword evidence="4" id="KW-1185">Reference proteome</keyword>
<evidence type="ECO:0000259" key="2">
    <source>
        <dbReference type="Pfam" id="PF11002"/>
    </source>
</evidence>
<dbReference type="AlphaFoldDB" id="A0A643BKR5"/>
<evidence type="ECO:0000313" key="4">
    <source>
        <dbReference type="Proteomes" id="UP000437017"/>
    </source>
</evidence>
<dbReference type="InterPro" id="IPR022723">
    <property type="entry name" value="RDM_domain_RFPL"/>
</dbReference>
<gene>
    <name evidence="3" type="ORF">E2I00_012702</name>
</gene>
<comment type="caution">
    <text evidence="3">The sequence shown here is derived from an EMBL/GenBank/DDBJ whole genome shotgun (WGS) entry which is preliminary data.</text>
</comment>
<organism evidence="3 4">
    <name type="scientific">Balaenoptera physalus</name>
    <name type="common">Fin whale</name>
    <name type="synonym">Balaena physalus</name>
    <dbReference type="NCBI Taxonomy" id="9770"/>
    <lineage>
        <taxon>Eukaryota</taxon>
        <taxon>Metazoa</taxon>
        <taxon>Chordata</taxon>
        <taxon>Craniata</taxon>
        <taxon>Vertebrata</taxon>
        <taxon>Euteleostomi</taxon>
        <taxon>Mammalia</taxon>
        <taxon>Eutheria</taxon>
        <taxon>Laurasiatheria</taxon>
        <taxon>Artiodactyla</taxon>
        <taxon>Whippomorpha</taxon>
        <taxon>Cetacea</taxon>
        <taxon>Mysticeti</taxon>
        <taxon>Balaenopteridae</taxon>
        <taxon>Balaenoptera</taxon>
    </lineage>
</organism>
<feature type="domain" description="RDM" evidence="2">
    <location>
        <begin position="31"/>
        <end position="70"/>
    </location>
</feature>